<sequence>MPKPLFPIAFISKSSKHTSGLYKDENYSGHWSWIYFFNNEAQCDECGVKSFDWIAQQLKTSEVPVTDNKKAENNPSQAVKTGDTAHGEIYAMIMMFAAAGYVFFKQRKEA</sequence>
<keyword evidence="1" id="KW-0472">Membrane</keyword>
<comment type="caution">
    <text evidence="2">The sequence shown here is derived from an EMBL/GenBank/DDBJ whole genome shotgun (WGS) entry which is preliminary data.</text>
</comment>
<dbReference type="Proteomes" id="UP001204814">
    <property type="component" value="Unassembled WGS sequence"/>
</dbReference>
<proteinExistence type="predicted"/>
<dbReference type="RefSeq" id="WP_227398509.1">
    <property type="nucleotide sequence ID" value="NZ_JAJDLC010000005.1"/>
</dbReference>
<keyword evidence="1" id="KW-1133">Transmembrane helix</keyword>
<keyword evidence="1" id="KW-0812">Transmembrane</keyword>
<feature type="transmembrane region" description="Helical" evidence="1">
    <location>
        <begin position="89"/>
        <end position="104"/>
    </location>
</feature>
<evidence type="ECO:0000313" key="3">
    <source>
        <dbReference type="Proteomes" id="UP001204814"/>
    </source>
</evidence>
<protein>
    <submittedName>
        <fullName evidence="2">Uncharacterized protein</fullName>
    </submittedName>
</protein>
<accession>A0AAP2XR27</accession>
<evidence type="ECO:0000256" key="1">
    <source>
        <dbReference type="SAM" id="Phobius"/>
    </source>
</evidence>
<dbReference type="AlphaFoldDB" id="A0AAP2XR27"/>
<dbReference type="EMBL" id="JANGBO010000005">
    <property type="protein sequence ID" value="MCQ5061683.1"/>
    <property type="molecule type" value="Genomic_DNA"/>
</dbReference>
<gene>
    <name evidence="2" type="ORF">NE542_07575</name>
</gene>
<reference evidence="2" key="1">
    <citation type="submission" date="2022-06" db="EMBL/GenBank/DDBJ databases">
        <title>Isolation of gut microbiota from human fecal samples.</title>
        <authorList>
            <person name="Pamer E.G."/>
            <person name="Barat B."/>
            <person name="Waligurski E."/>
            <person name="Medina S."/>
            <person name="Paddock L."/>
            <person name="Mostad J."/>
        </authorList>
    </citation>
    <scope>NUCLEOTIDE SEQUENCE</scope>
    <source>
        <strain evidence="2">DFI.6.24</strain>
    </source>
</reference>
<name>A0AAP2XR27_9FIRM</name>
<organism evidence="2 3">
    <name type="scientific">Faecalibacillus intestinalis</name>
    <dbReference type="NCBI Taxonomy" id="1982626"/>
    <lineage>
        <taxon>Bacteria</taxon>
        <taxon>Bacillati</taxon>
        <taxon>Bacillota</taxon>
        <taxon>Erysipelotrichia</taxon>
        <taxon>Erysipelotrichales</taxon>
        <taxon>Coprobacillaceae</taxon>
        <taxon>Faecalibacillus</taxon>
    </lineage>
</organism>
<evidence type="ECO:0000313" key="2">
    <source>
        <dbReference type="EMBL" id="MCQ5061683.1"/>
    </source>
</evidence>